<reference evidence="1 2" key="1">
    <citation type="submission" date="2019-03" db="EMBL/GenBank/DDBJ databases">
        <title>Comparative insights into the high quality Complete genome sequence of highly metal resistant Cupriavidus metallidurans strain BS1 isolated from a gold-copper mine.</title>
        <authorList>
            <person name="Mazhar H.S."/>
            <person name="Rensing C."/>
        </authorList>
    </citation>
    <scope>NUCLEOTIDE SEQUENCE [LARGE SCALE GENOMIC DNA]</scope>
    <source>
        <strain evidence="1 2">BS1</strain>
    </source>
</reference>
<dbReference type="RefSeq" id="WP_111733404.1">
    <property type="nucleotide sequence ID" value="NZ_CP037900.1"/>
</dbReference>
<dbReference type="EMBL" id="CP037900">
    <property type="protein sequence ID" value="QBP10100.1"/>
    <property type="molecule type" value="Genomic_DNA"/>
</dbReference>
<dbReference type="Proteomes" id="UP000253772">
    <property type="component" value="Chromosome c1"/>
</dbReference>
<dbReference type="InterPro" id="IPR009225">
    <property type="entry name" value="Phage_head_completion_GpL"/>
</dbReference>
<accession>A0A482ITE3</accession>
<sequence length="155" mass="16958">MSSFLASAPAPTNLRTIVNDGFFPEIDVNTALAAMRQDGTATAERLRAALVDAVLSVNDDLRSWQAMQQAAGHMTLEAVPTGQIDGKPSHLHRYLRAVYCEARAGLIERYRDYDATAAGDRKAEALMQAVEDLRRDARWAISDIVGRSRSTVALI</sequence>
<dbReference type="AlphaFoldDB" id="A0A482ITE3"/>
<evidence type="ECO:0000313" key="1">
    <source>
        <dbReference type="EMBL" id="QBP10100.1"/>
    </source>
</evidence>
<gene>
    <name evidence="1" type="ORF">DDF84_010195</name>
</gene>
<organism evidence="1 2">
    <name type="scientific">Cupriavidus metallidurans</name>
    <dbReference type="NCBI Taxonomy" id="119219"/>
    <lineage>
        <taxon>Bacteria</taxon>
        <taxon>Pseudomonadati</taxon>
        <taxon>Pseudomonadota</taxon>
        <taxon>Betaproteobacteria</taxon>
        <taxon>Burkholderiales</taxon>
        <taxon>Burkholderiaceae</taxon>
        <taxon>Cupriavidus</taxon>
    </lineage>
</organism>
<proteinExistence type="predicted"/>
<dbReference type="OrthoDB" id="6312934at2"/>
<protein>
    <submittedName>
        <fullName evidence="1">Head completion/stabilization protein</fullName>
    </submittedName>
</protein>
<evidence type="ECO:0000313" key="2">
    <source>
        <dbReference type="Proteomes" id="UP000253772"/>
    </source>
</evidence>
<name>A0A482ITE3_9BURK</name>
<dbReference type="Pfam" id="PF05926">
    <property type="entry name" value="Phage_GPL"/>
    <property type="match status" value="1"/>
</dbReference>